<dbReference type="PANTHER" id="PTHR33437">
    <property type="entry name" value="OS06G0361200 PROTEIN"/>
    <property type="match status" value="1"/>
</dbReference>
<reference evidence="2" key="1">
    <citation type="submission" date="2025-08" db="UniProtKB">
        <authorList>
            <consortium name="RefSeq"/>
        </authorList>
    </citation>
    <scope>IDENTIFICATION</scope>
    <source>
        <tissue evidence="2">Stem</tissue>
    </source>
</reference>
<dbReference type="InterPro" id="IPR023674">
    <property type="entry name" value="Ribosomal_uL1-like"/>
</dbReference>
<organism evidence="1 2">
    <name type="scientific">Cucumis melo</name>
    <name type="common">Muskmelon</name>
    <dbReference type="NCBI Taxonomy" id="3656"/>
    <lineage>
        <taxon>Eukaryota</taxon>
        <taxon>Viridiplantae</taxon>
        <taxon>Streptophyta</taxon>
        <taxon>Embryophyta</taxon>
        <taxon>Tracheophyta</taxon>
        <taxon>Spermatophyta</taxon>
        <taxon>Magnoliopsida</taxon>
        <taxon>eudicotyledons</taxon>
        <taxon>Gunneridae</taxon>
        <taxon>Pentapetalae</taxon>
        <taxon>rosids</taxon>
        <taxon>fabids</taxon>
        <taxon>Cucurbitales</taxon>
        <taxon>Cucurbitaceae</taxon>
        <taxon>Benincaseae</taxon>
        <taxon>Cucumis</taxon>
    </lineage>
</organism>
<proteinExistence type="predicted"/>
<dbReference type="Gene3D" id="3.40.50.790">
    <property type="match status" value="1"/>
</dbReference>
<keyword evidence="1" id="KW-1185">Reference proteome</keyword>
<name>A0ABM3L568_CUCME</name>
<dbReference type="GeneID" id="103502458"/>
<accession>A0ABM3L568</accession>
<dbReference type="RefSeq" id="XP_050945184.1">
    <property type="nucleotide sequence ID" value="XM_051089227.1"/>
</dbReference>
<sequence length="273" mass="31630">MEDCHKLLFMYSKAYTKGINDLQMPVKYQSLKFQQFEGNGNLKQHISHFVETCENAGSRGNQLIRKFVQSLKRNAFELYTDLELKVTSSWKQLEKEFFNHFYSTKHIVNIKGTKPPRAPHAKTLHLCRLLPFSSPLSTPSVVAATLNFSVFECRQPLLPFRFESRCYLLGSNVASPLPQRRYYPLLRLSLFFGSSDGAFQFADVWLCEALTQQRHYPFPKVKNSTKQKMQEQIWFGGEDLTEQIKGGFMEFDKLIASPDKMPKVLHLMHVSMT</sequence>
<dbReference type="SUPFAM" id="SSF56808">
    <property type="entry name" value="Ribosomal protein L1"/>
    <property type="match status" value="1"/>
</dbReference>
<dbReference type="Proteomes" id="UP001652600">
    <property type="component" value="Chromosome 8"/>
</dbReference>
<dbReference type="InterPro" id="IPR016095">
    <property type="entry name" value="Ribosomal_uL1_3-a/b-sand"/>
</dbReference>
<evidence type="ECO:0000313" key="2">
    <source>
        <dbReference type="RefSeq" id="XP_050945184.1"/>
    </source>
</evidence>
<gene>
    <name evidence="2" type="primary">LOC103502458</name>
</gene>
<protein>
    <submittedName>
        <fullName evidence="2">Uncharacterized protein LOC103502458</fullName>
    </submittedName>
</protein>
<evidence type="ECO:0000313" key="1">
    <source>
        <dbReference type="Proteomes" id="UP001652600"/>
    </source>
</evidence>